<dbReference type="InterPro" id="IPR019412">
    <property type="entry name" value="IML2/TPR_39"/>
</dbReference>
<dbReference type="Proteomes" id="UP001295740">
    <property type="component" value="Unassembled WGS sequence"/>
</dbReference>
<dbReference type="EMBL" id="CAUWAG010000020">
    <property type="protein sequence ID" value="CAJ2512765.1"/>
    <property type="molecule type" value="Genomic_DNA"/>
</dbReference>
<feature type="region of interest" description="Disordered" evidence="5">
    <location>
        <begin position="184"/>
        <end position="211"/>
    </location>
</feature>
<dbReference type="GO" id="GO:0005634">
    <property type="term" value="C:nucleus"/>
    <property type="evidence" value="ECO:0007669"/>
    <property type="project" value="TreeGrafter"/>
</dbReference>
<name>A0AAI8VY61_9PEZI</name>
<evidence type="ECO:0000256" key="2">
    <source>
        <dbReference type="ARBA" id="ARBA00018424"/>
    </source>
</evidence>
<keyword evidence="7" id="KW-1185">Reference proteome</keyword>
<sequence>MSRLGGWLRGSTSKTSINPSPTGSQVDLRAQEIASIEHAMSSAAMIMNDDIDGAEERLRKGDSTFHSLGLGLCTFMRSILGFEKSIMMEASNRLNECENRAWAEMKKAQKESADTRKDRIYPPGSEHALILAEAQLMSAMVAVLHESLTEGIKGFYKLRKAFVTLDGIMESEGAYLKRRGLEPNVSKNKVAPPPPPSATMPGGFGDDDDEDLEFVDADEAHSGAQTPLKYEGHLAKETDIDKKLGDLSLNTDKSSPAPEKGVATTEQPAHAGFADGPDSDIFSDPIDIFIHSGANMCFGVLLLMISLVPPTFSRLLSIIGFKGDRERGIKMLWQSSQFDNINGAVAGLMLLVYYNGLLGFADILPTDEDVEKGAVVGYPRSRCTALLANMRSRYPDSGLWRFEEARNQGNRKDLPGAISILKSNTASKMRQVTALNSFELSLDSMYVGDYTGMRDSFLRCVELNDWSHALYYYLAGCAEIENYRDAYHAETKDEARIQLHRKKADELLRKAPTVAGKKQFMSRPMPFELFVARKVKKWEERSKALGVDLVDAVGVSPTQEMVYLWNGLKKMQAPELEKLGQALSWDRLTASEEARTKIKAETDEHAVREVCRAAIIRALGRFDEARSILEEVLVLDKLAFKGPTKDDYALPAATYEMAVLAWVEGQNPELRKASNTAAEKGSVSSKTTRTGEEAWMRKKLDDCQSWLDKVAKWEAFILDARVGMRVQTGLDTVRWYRREHGWAAV</sequence>
<dbReference type="PANTHER" id="PTHR31859">
    <property type="entry name" value="TETRATRICOPEPTIDE REPEAT PROTEIN 39 FAMILY MEMBER"/>
    <property type="match status" value="1"/>
</dbReference>
<protein>
    <recommendedName>
        <fullName evidence="2">Inclusion body clearance protein IML2</fullName>
    </recommendedName>
    <alternativeName>
        <fullName evidence="3">Inclusion body clearance protein iml2</fullName>
    </alternativeName>
</protein>
<proteinExistence type="predicted"/>
<dbReference type="AlphaFoldDB" id="A0AAI8VY61"/>
<comment type="function">
    <text evidence="4">Inclusion body (IB) resident protein that interacts strongly with lipid droplet (LD) proteins. Involved in LD-mediated IB clearing after protein folding stress, probably by enabling access to the IBs of an LD-stored soluble sterol derivative that acts as a chaperone in inclusion clearing.</text>
</comment>
<gene>
    <name evidence="6" type="ORF">KHLLAP_LOCUS13233</name>
</gene>
<evidence type="ECO:0000256" key="1">
    <source>
        <dbReference type="ARBA" id="ARBA00011408"/>
    </source>
</evidence>
<dbReference type="PANTHER" id="PTHR31859:SF1">
    <property type="entry name" value="TETRATRICOPEPTIDE REPEAT PROTEIN 39C"/>
    <property type="match status" value="1"/>
</dbReference>
<evidence type="ECO:0000313" key="7">
    <source>
        <dbReference type="Proteomes" id="UP001295740"/>
    </source>
</evidence>
<feature type="region of interest" description="Disordered" evidence="5">
    <location>
        <begin position="246"/>
        <end position="276"/>
    </location>
</feature>
<comment type="subunit">
    <text evidence="1">Interacts with lipid droplet proteins.</text>
</comment>
<feature type="compositionally biased region" description="Polar residues" evidence="5">
    <location>
        <begin position="10"/>
        <end position="25"/>
    </location>
</feature>
<organism evidence="6 7">
    <name type="scientific">Anthostomella pinea</name>
    <dbReference type="NCBI Taxonomy" id="933095"/>
    <lineage>
        <taxon>Eukaryota</taxon>
        <taxon>Fungi</taxon>
        <taxon>Dikarya</taxon>
        <taxon>Ascomycota</taxon>
        <taxon>Pezizomycotina</taxon>
        <taxon>Sordariomycetes</taxon>
        <taxon>Xylariomycetidae</taxon>
        <taxon>Xylariales</taxon>
        <taxon>Xylariaceae</taxon>
        <taxon>Anthostomella</taxon>
    </lineage>
</organism>
<reference evidence="6" key="1">
    <citation type="submission" date="2023-10" db="EMBL/GenBank/DDBJ databases">
        <authorList>
            <person name="Hackl T."/>
        </authorList>
    </citation>
    <scope>NUCLEOTIDE SEQUENCE</scope>
</reference>
<accession>A0AAI8VY61</accession>
<dbReference type="Pfam" id="PF10300">
    <property type="entry name" value="Iml2-TPR_39"/>
    <property type="match status" value="1"/>
</dbReference>
<dbReference type="GO" id="GO:0005741">
    <property type="term" value="C:mitochondrial outer membrane"/>
    <property type="evidence" value="ECO:0007669"/>
    <property type="project" value="TreeGrafter"/>
</dbReference>
<feature type="region of interest" description="Disordered" evidence="5">
    <location>
        <begin position="1"/>
        <end position="25"/>
    </location>
</feature>
<evidence type="ECO:0000256" key="4">
    <source>
        <dbReference type="ARBA" id="ARBA00043897"/>
    </source>
</evidence>
<evidence type="ECO:0000256" key="3">
    <source>
        <dbReference type="ARBA" id="ARBA00019539"/>
    </source>
</evidence>
<evidence type="ECO:0000313" key="6">
    <source>
        <dbReference type="EMBL" id="CAJ2512765.1"/>
    </source>
</evidence>
<comment type="caution">
    <text evidence="6">The sequence shown here is derived from an EMBL/GenBank/DDBJ whole genome shotgun (WGS) entry which is preliminary data.</text>
</comment>
<evidence type="ECO:0000256" key="5">
    <source>
        <dbReference type="SAM" id="MobiDB-lite"/>
    </source>
</evidence>
<dbReference type="GO" id="GO:0005829">
    <property type="term" value="C:cytosol"/>
    <property type="evidence" value="ECO:0007669"/>
    <property type="project" value="TreeGrafter"/>
</dbReference>